<accession>A0A1I1E6L4</accession>
<dbReference type="STRING" id="1122252.SAMN05660443_0239"/>
<name>A0A1I1E6L4_9GAMM</name>
<feature type="transmembrane region" description="Helical" evidence="2">
    <location>
        <begin position="14"/>
        <end position="34"/>
    </location>
</feature>
<proteinExistence type="predicted"/>
<evidence type="ECO:0000256" key="2">
    <source>
        <dbReference type="SAM" id="Phobius"/>
    </source>
</evidence>
<evidence type="ECO:0000313" key="3">
    <source>
        <dbReference type="EMBL" id="SFB80553.1"/>
    </source>
</evidence>
<dbReference type="RefSeq" id="WP_143089459.1">
    <property type="nucleotide sequence ID" value="NZ_FOLH01000001.1"/>
</dbReference>
<keyword evidence="4" id="KW-1185">Reference proteome</keyword>
<reference evidence="3 4" key="1">
    <citation type="submission" date="2016-10" db="EMBL/GenBank/DDBJ databases">
        <authorList>
            <person name="de Groot N.N."/>
        </authorList>
    </citation>
    <scope>NUCLEOTIDE SEQUENCE [LARGE SCALE GENOMIC DNA]</scope>
    <source>
        <strain evidence="3 4">DSM 18438</strain>
    </source>
</reference>
<dbReference type="Proteomes" id="UP000199058">
    <property type="component" value="Unassembled WGS sequence"/>
</dbReference>
<sequence>MTIKSATERHIQTVAVFIITGVLGWVGFSLNSLIEHQARVDERISYMTSQIIHLQEQLSNQISRRELDSELSHIHREIQRLDNRVEQLERRERD</sequence>
<evidence type="ECO:0000313" key="4">
    <source>
        <dbReference type="Proteomes" id="UP000199058"/>
    </source>
</evidence>
<organism evidence="3 4">
    <name type="scientific">Marinospirillum celere</name>
    <dbReference type="NCBI Taxonomy" id="1122252"/>
    <lineage>
        <taxon>Bacteria</taxon>
        <taxon>Pseudomonadati</taxon>
        <taxon>Pseudomonadota</taxon>
        <taxon>Gammaproteobacteria</taxon>
        <taxon>Oceanospirillales</taxon>
        <taxon>Oceanospirillaceae</taxon>
        <taxon>Marinospirillum</taxon>
    </lineage>
</organism>
<keyword evidence="1" id="KW-0175">Coiled coil</keyword>
<protein>
    <submittedName>
        <fullName evidence="3">Uncharacterized protein</fullName>
    </submittedName>
</protein>
<feature type="coiled-coil region" evidence="1">
    <location>
        <begin position="64"/>
        <end position="91"/>
    </location>
</feature>
<keyword evidence="2" id="KW-0812">Transmembrane</keyword>
<keyword evidence="2" id="KW-0472">Membrane</keyword>
<gene>
    <name evidence="3" type="ORF">SAMN05660443_0239</name>
</gene>
<keyword evidence="2" id="KW-1133">Transmembrane helix</keyword>
<dbReference type="AlphaFoldDB" id="A0A1I1E6L4"/>
<evidence type="ECO:0000256" key="1">
    <source>
        <dbReference type="SAM" id="Coils"/>
    </source>
</evidence>
<dbReference type="EMBL" id="FOLH01000001">
    <property type="protein sequence ID" value="SFB80553.1"/>
    <property type="molecule type" value="Genomic_DNA"/>
</dbReference>